<dbReference type="HOGENOM" id="CLU_1084223_0_0_2"/>
<dbReference type="EMBL" id="CP009508">
    <property type="protein sequence ID" value="AKB37349.1"/>
    <property type="molecule type" value="Genomic_DNA"/>
</dbReference>
<dbReference type="EMBL" id="CP009508">
    <property type="protein sequence ID" value="AKB35628.1"/>
    <property type="molecule type" value="Genomic_DNA"/>
</dbReference>
<protein>
    <submittedName>
        <fullName evidence="2">Uncharacterized protein</fullName>
    </submittedName>
</protein>
<dbReference type="AlphaFoldDB" id="A0A0E3PME6"/>
<gene>
    <name evidence="2" type="ORF">MSSAC_1038</name>
    <name evidence="3" type="ORF">MSSAC_2759</name>
</gene>
<evidence type="ECO:0000313" key="4">
    <source>
        <dbReference type="Proteomes" id="UP000033123"/>
    </source>
</evidence>
<dbReference type="STRING" id="1434118.MSSAC_1038"/>
<accession>A0A0E3PME6</accession>
<dbReference type="KEGG" id="msj:MSSAC_1038"/>
<proteinExistence type="predicted"/>
<evidence type="ECO:0000313" key="3">
    <source>
        <dbReference type="EMBL" id="AKB37349.1"/>
    </source>
</evidence>
<sequence length="256" mass="28310">MIYPHFFWDPHSGAFVVVDTIQQLSRTHTSSSQRYTQSSTGHRKQVTAKDLPSGSFEATFYNTSLTIERYLEYITGKVVLFVYGPRDLASYITIQNNQVVHASGNTLKATFDMTFQGPVRGHFRDVSDSRCSGSGAAITRDTQSVLNAAAKLSAQNDVIWFSEQQNVVKLPSGDYRLFARVKDTAQVSSDVRLAVYADGTSIATTTKTAAAYYRILLLDFTIGAAHNNKTIYFQVRKNSTAANNIYVDFLGCVAVP</sequence>
<feature type="region of interest" description="Disordered" evidence="1">
    <location>
        <begin position="29"/>
        <end position="48"/>
    </location>
</feature>
<dbReference type="PATRIC" id="fig|1434118.4.peg.1332"/>
<dbReference type="Proteomes" id="UP000033123">
    <property type="component" value="Chromosome"/>
</dbReference>
<feature type="compositionally biased region" description="Low complexity" evidence="1">
    <location>
        <begin position="29"/>
        <end position="40"/>
    </location>
</feature>
<dbReference type="KEGG" id="msj:MSSAC_2759"/>
<evidence type="ECO:0000256" key="1">
    <source>
        <dbReference type="SAM" id="MobiDB-lite"/>
    </source>
</evidence>
<dbReference type="Gene3D" id="2.60.120.260">
    <property type="entry name" value="Galactose-binding domain-like"/>
    <property type="match status" value="1"/>
</dbReference>
<dbReference type="RefSeq" id="WP_156157300.1">
    <property type="nucleotide sequence ID" value="NZ_CP009508.1"/>
</dbReference>
<organism evidence="2 4">
    <name type="scientific">Methanosarcina siciliae C2J</name>
    <dbReference type="NCBI Taxonomy" id="1434118"/>
    <lineage>
        <taxon>Archaea</taxon>
        <taxon>Methanobacteriati</taxon>
        <taxon>Methanobacteriota</taxon>
        <taxon>Stenosarchaea group</taxon>
        <taxon>Methanomicrobia</taxon>
        <taxon>Methanosarcinales</taxon>
        <taxon>Methanosarcinaceae</taxon>
        <taxon>Methanosarcina</taxon>
    </lineage>
</organism>
<dbReference type="GeneID" id="24872419"/>
<reference evidence="2 4" key="1">
    <citation type="submission" date="2014-07" db="EMBL/GenBank/DDBJ databases">
        <title>Methanogenic archaea and the global carbon cycle.</title>
        <authorList>
            <person name="Henriksen J.R."/>
            <person name="Luke J."/>
            <person name="Reinhart S."/>
            <person name="Benedict M.N."/>
            <person name="Youngblut N.D."/>
            <person name="Metcalf M.E."/>
            <person name="Whitaker R.J."/>
            <person name="Metcalf W.W."/>
        </authorList>
    </citation>
    <scope>NUCLEOTIDE SEQUENCE [LARGE SCALE GENOMIC DNA]</scope>
    <source>
        <strain evidence="2 4">C2J</strain>
    </source>
</reference>
<evidence type="ECO:0000313" key="2">
    <source>
        <dbReference type="EMBL" id="AKB35628.1"/>
    </source>
</evidence>
<name>A0A0E3PME6_9EURY</name>